<feature type="compositionally biased region" description="Polar residues" evidence="1">
    <location>
        <begin position="15"/>
        <end position="24"/>
    </location>
</feature>
<comment type="caution">
    <text evidence="2">The sequence shown here is derived from an EMBL/GenBank/DDBJ whole genome shotgun (WGS) entry which is preliminary data.</text>
</comment>
<name>A0A8T1X9U8_9STRA</name>
<accession>A0A8T1X9U8</accession>
<keyword evidence="3" id="KW-1185">Reference proteome</keyword>
<feature type="region of interest" description="Disordered" evidence="1">
    <location>
        <begin position="47"/>
        <end position="87"/>
    </location>
</feature>
<dbReference type="OrthoDB" id="6369905at2759"/>
<evidence type="ECO:0000256" key="1">
    <source>
        <dbReference type="SAM" id="MobiDB-lite"/>
    </source>
</evidence>
<reference evidence="2" key="1">
    <citation type="submission" date="2021-02" db="EMBL/GenBank/DDBJ databases">
        <authorList>
            <person name="Palmer J.M."/>
        </authorList>
    </citation>
    <scope>NUCLEOTIDE SEQUENCE</scope>
    <source>
        <strain evidence="2">SCRP23</strain>
    </source>
</reference>
<sequence length="312" mass="36035">MPSMPDTPGCRYKSSCYNSPSTGTAISVDDWKKARCQEQCRINNANFRKRKRERELQAASEGQESGQSTNSQVKDSKTTTEEEKKARRREKCRVYQFNYWKKKRLHEERLVTSIIELKKELQRLNTATASVTQQQKQKPNSMQSINAFYFALQKNRHPPLAVVEKYRSTYGCTPALEELLDLQREEFDSVESLRLHWLWYRTQFKRFAFSIKACERLDTSRSTIIKITGTLRLGVYCDNQKRGSSYDTIVCPVLQQFEMETGEQAVSRITSEVGLVDGVIASQGQSDLDLALHTLHSLSEKFSNDYCYSKVD</sequence>
<dbReference type="Proteomes" id="UP000693981">
    <property type="component" value="Unassembled WGS sequence"/>
</dbReference>
<organism evidence="2 3">
    <name type="scientific">Phytophthora boehmeriae</name>
    <dbReference type="NCBI Taxonomy" id="109152"/>
    <lineage>
        <taxon>Eukaryota</taxon>
        <taxon>Sar</taxon>
        <taxon>Stramenopiles</taxon>
        <taxon>Oomycota</taxon>
        <taxon>Peronosporomycetes</taxon>
        <taxon>Peronosporales</taxon>
        <taxon>Peronosporaceae</taxon>
        <taxon>Phytophthora</taxon>
    </lineage>
</organism>
<evidence type="ECO:0000313" key="2">
    <source>
        <dbReference type="EMBL" id="KAG7400833.1"/>
    </source>
</evidence>
<gene>
    <name evidence="2" type="ORF">PHYBOEH_004347</name>
</gene>
<feature type="region of interest" description="Disordered" evidence="1">
    <location>
        <begin position="1"/>
        <end position="24"/>
    </location>
</feature>
<dbReference type="AlphaFoldDB" id="A0A8T1X9U8"/>
<dbReference type="EMBL" id="JAGDFL010000023">
    <property type="protein sequence ID" value="KAG7400833.1"/>
    <property type="molecule type" value="Genomic_DNA"/>
</dbReference>
<feature type="compositionally biased region" description="Polar residues" evidence="1">
    <location>
        <begin position="60"/>
        <end position="73"/>
    </location>
</feature>
<evidence type="ECO:0000313" key="3">
    <source>
        <dbReference type="Proteomes" id="UP000693981"/>
    </source>
</evidence>
<protein>
    <submittedName>
        <fullName evidence="2">Uncharacterized protein</fullName>
    </submittedName>
</protein>
<proteinExistence type="predicted"/>
<feature type="compositionally biased region" description="Basic and acidic residues" evidence="1">
    <location>
        <begin position="74"/>
        <end position="85"/>
    </location>
</feature>